<dbReference type="KEGG" id="pml:ATP_00138"/>
<feature type="transmembrane region" description="Helical" evidence="1">
    <location>
        <begin position="140"/>
        <end position="159"/>
    </location>
</feature>
<dbReference type="EMBL" id="CU469464">
    <property type="protein sequence ID" value="CAP18325.1"/>
    <property type="molecule type" value="Genomic_DNA"/>
</dbReference>
<protein>
    <submittedName>
        <fullName evidence="2">Uncharacterized protein</fullName>
    </submittedName>
</protein>
<evidence type="ECO:0000313" key="2">
    <source>
        <dbReference type="EMBL" id="CAP18325.1"/>
    </source>
</evidence>
<keyword evidence="1" id="KW-1133">Transmembrane helix</keyword>
<reference evidence="2 3" key="1">
    <citation type="journal article" date="2008" name="BMC Genomics">
        <title>The linear chromosome of the plant-pathogenic mycoplasma 'Candidatus Phytoplasma mali'.</title>
        <authorList>
            <person name="Kube M."/>
            <person name="Schneider B."/>
            <person name="Kuhl H."/>
            <person name="Dandekar T."/>
            <person name="Heitmann K."/>
            <person name="Migdoll A.M."/>
            <person name="Reinhardt R."/>
            <person name="Seemueller E."/>
        </authorList>
    </citation>
    <scope>NUCLEOTIDE SEQUENCE [LARGE SCALE GENOMIC DNA]</scope>
    <source>
        <strain evidence="2 3">AT</strain>
    </source>
</reference>
<gene>
    <name evidence="2" type="ordered locus">ATP_00138</name>
</gene>
<evidence type="ECO:0000256" key="1">
    <source>
        <dbReference type="SAM" id="Phobius"/>
    </source>
</evidence>
<dbReference type="AlphaFoldDB" id="B3R0G1"/>
<organism evidence="3">
    <name type="scientific">Phytoplasma mali (strain AT)</name>
    <dbReference type="NCBI Taxonomy" id="482235"/>
    <lineage>
        <taxon>Bacteria</taxon>
        <taxon>Bacillati</taxon>
        <taxon>Mycoplasmatota</taxon>
        <taxon>Mollicutes</taxon>
        <taxon>Acholeplasmatales</taxon>
        <taxon>Acholeplasmataceae</taxon>
        <taxon>Candidatus Phytoplasma</taxon>
        <taxon>16SrX (Apple proliferation group)</taxon>
    </lineage>
</organism>
<dbReference type="Proteomes" id="UP000002020">
    <property type="component" value="Chromosome"/>
</dbReference>
<dbReference type="STRING" id="37692.ATP_00138"/>
<keyword evidence="1" id="KW-0472">Membrane</keyword>
<keyword evidence="3" id="KW-1185">Reference proteome</keyword>
<sequence length="210" mass="25551">MKLFNFKKNNKIKMLDIIFNSVEGEPFKIEEFENEKGKHQIEFYYIEQSKYKTPLINSRQFVVYTADKGFFRVLIDKEYYKKFKILYQKKINIIWINFMISLFEKQLQFQKKYSFYVTISFIISVLFLIINWVLNFLEHYPFIIIILSILFPILGTIFITKKQQKYFILLKNDNLTETINQIKKIIGSKEYEEILEQQKNYQPKSFDDAK</sequence>
<name>B3R0G1_PHYMT</name>
<evidence type="ECO:0000313" key="3">
    <source>
        <dbReference type="Proteomes" id="UP000002020"/>
    </source>
</evidence>
<accession>B3R0G1</accession>
<dbReference type="HOGENOM" id="CLU_1197808_0_0_14"/>
<keyword evidence="1" id="KW-0812">Transmembrane</keyword>
<feature type="transmembrane region" description="Helical" evidence="1">
    <location>
        <begin position="113"/>
        <end position="134"/>
    </location>
</feature>
<proteinExistence type="predicted"/>